<feature type="region of interest" description="Disordered" evidence="3">
    <location>
        <begin position="37"/>
        <end position="60"/>
    </location>
</feature>
<dbReference type="Pfam" id="PF00443">
    <property type="entry name" value="UCH"/>
    <property type="match status" value="1"/>
</dbReference>
<dbReference type="InterPro" id="IPR028889">
    <property type="entry name" value="USP"/>
</dbReference>
<dbReference type="PANTHER" id="PTHR24006:SF781">
    <property type="entry name" value="LD34905P"/>
    <property type="match status" value="1"/>
</dbReference>
<keyword evidence="2" id="KW-0378">Hydrolase</keyword>
<dbReference type="PROSITE" id="PS00973">
    <property type="entry name" value="USP_2"/>
    <property type="match status" value="1"/>
</dbReference>
<feature type="domain" description="USP" evidence="4">
    <location>
        <begin position="81"/>
        <end position="868"/>
    </location>
</feature>
<evidence type="ECO:0000256" key="3">
    <source>
        <dbReference type="SAM" id="MobiDB-lite"/>
    </source>
</evidence>
<comment type="catalytic activity">
    <reaction evidence="2">
        <text>Thiol-dependent hydrolysis of ester, thioester, amide, peptide and isopeptide bonds formed by the C-terminal Gly of ubiquitin (a 76-residue protein attached to proteins as an intracellular targeting signal).</text>
        <dbReference type="EC" id="3.4.19.12"/>
    </reaction>
</comment>
<dbReference type="AlphaFoldDB" id="A0AAD8AJU5"/>
<dbReference type="PANTHER" id="PTHR24006">
    <property type="entry name" value="UBIQUITIN CARBOXYL-TERMINAL HYDROLASE"/>
    <property type="match status" value="1"/>
</dbReference>
<feature type="compositionally biased region" description="Basic and acidic residues" evidence="3">
    <location>
        <begin position="39"/>
        <end position="53"/>
    </location>
</feature>
<feature type="compositionally biased region" description="Low complexity" evidence="3">
    <location>
        <begin position="406"/>
        <end position="415"/>
    </location>
</feature>
<dbReference type="GO" id="GO:0006508">
    <property type="term" value="P:proteolysis"/>
    <property type="evidence" value="ECO:0007669"/>
    <property type="project" value="UniProtKB-KW"/>
</dbReference>
<dbReference type="SUPFAM" id="SSF54001">
    <property type="entry name" value="Cysteine proteinases"/>
    <property type="match status" value="1"/>
</dbReference>
<proteinExistence type="inferred from homology"/>
<keyword evidence="2" id="KW-0833">Ubl conjugation pathway</keyword>
<dbReference type="InterPro" id="IPR038765">
    <property type="entry name" value="Papain-like_cys_pep_sf"/>
</dbReference>
<accession>A0AAD8AJU5</accession>
<feature type="compositionally biased region" description="Acidic residues" evidence="3">
    <location>
        <begin position="354"/>
        <end position="365"/>
    </location>
</feature>
<evidence type="ECO:0000313" key="5">
    <source>
        <dbReference type="EMBL" id="KAJ9599462.1"/>
    </source>
</evidence>
<dbReference type="GO" id="GO:0016579">
    <property type="term" value="P:protein deubiquitination"/>
    <property type="evidence" value="ECO:0007669"/>
    <property type="project" value="InterPro"/>
</dbReference>
<comment type="similarity">
    <text evidence="1 2">Belongs to the peptidase C19 family.</text>
</comment>
<keyword evidence="2" id="KW-0788">Thiol protease</keyword>
<keyword evidence="6" id="KW-1185">Reference proteome</keyword>
<reference evidence="5" key="1">
    <citation type="journal article" date="2023" name="IScience">
        <title>Live-bearing cockroach genome reveals convergent evolutionary mechanisms linked to viviparity in insects and beyond.</title>
        <authorList>
            <person name="Fouks B."/>
            <person name="Harrison M.C."/>
            <person name="Mikhailova A.A."/>
            <person name="Marchal E."/>
            <person name="English S."/>
            <person name="Carruthers M."/>
            <person name="Jennings E.C."/>
            <person name="Chiamaka E.L."/>
            <person name="Frigard R.A."/>
            <person name="Pippel M."/>
            <person name="Attardo G.M."/>
            <person name="Benoit J.B."/>
            <person name="Bornberg-Bauer E."/>
            <person name="Tobe S.S."/>
        </authorList>
    </citation>
    <scope>NUCLEOTIDE SEQUENCE</scope>
    <source>
        <strain evidence="5">Stay&amp;Tobe</strain>
    </source>
</reference>
<evidence type="ECO:0000256" key="2">
    <source>
        <dbReference type="RuleBase" id="RU366025"/>
    </source>
</evidence>
<protein>
    <recommendedName>
        <fullName evidence="2">Ubiquitin carboxyl-terminal hydrolase</fullName>
        <ecNumber evidence="2">3.4.19.12</ecNumber>
    </recommendedName>
</protein>
<comment type="caution">
    <text evidence="5">The sequence shown here is derived from an EMBL/GenBank/DDBJ whole genome shotgun (WGS) entry which is preliminary data.</text>
</comment>
<feature type="region of interest" description="Disordered" evidence="3">
    <location>
        <begin position="454"/>
        <end position="476"/>
    </location>
</feature>
<dbReference type="PROSITE" id="PS00972">
    <property type="entry name" value="USP_1"/>
    <property type="match status" value="1"/>
</dbReference>
<dbReference type="PROSITE" id="PS50235">
    <property type="entry name" value="USP_3"/>
    <property type="match status" value="1"/>
</dbReference>
<dbReference type="GO" id="GO:0004843">
    <property type="term" value="F:cysteine-type deubiquitinase activity"/>
    <property type="evidence" value="ECO:0007669"/>
    <property type="project" value="UniProtKB-UniRule"/>
</dbReference>
<dbReference type="EMBL" id="JASPKZ010000808">
    <property type="protein sequence ID" value="KAJ9599462.1"/>
    <property type="molecule type" value="Genomic_DNA"/>
</dbReference>
<dbReference type="InterPro" id="IPR018200">
    <property type="entry name" value="USP_CS"/>
</dbReference>
<sequence length="869" mass="95594">MCRCYDCGCEIAAQSKKKLLECVEFVKRQEEAPLAPFKKKVESTPEKNGEKAPVEASAKNSSAALKNVKGTAAINNLPRVRGLTNLGNTCFFNAVLQCLAQTPFLLSVLQEMSEPGTKFSLPGNPDELPPLEGELGKWGSLTENLASTLIELQSSKCDVYNPQRLLNKLTQRFQQFRGGEQHDSHELLRHLLEGVRTEDLKRYQSSILHLFGLSEKCNPTEVEDEIRVKAKCYGRQASEMLLRPEQVFRGFLVSTLECQDCRHSSQRVESFLDLSLPVMADKPQPPVMRRKSNNDESFDVCGNVTENKPSNYQLKKEQRQARKDRKKQKFRKADLEQPTVADEIAAPKNSAESEQSDADVEDNVDQDTGIKGHVADVGESGYSSEKLGNDDSTVESPVSHLANGDSALASPASPADMDEPMSILLQDLQPACNGETSKELVVAIPSLCPSLGNPSAGSPLSPASNRETPSPVSSEVNIDCSSSISVRVNGECASPDVNGDFNRPMSRFAFCHDDDAGDVDSGEGAARYSPVEDECSKNLISDLCDNMNQLSMDYYSNTCTQFVLVNGCEEGQGTQLVGGEDKEVVCDEDTVGLLAEDADNASNVESGVSPSSDKNPCIVSNDDNVQDNKNNVSTCEMKTQTNAEVTNWSATVSPRYQCDDGECSIQSCLNQFMAIELMTGNNKVGCENCTQRQNQGKEGKMVCTNSTKQLLMKTPPAVLILHLKRFQVIRTVFRKVTRHVSFPLLLDISPICSAMCKDSLMMKPGQNKVLYALYGVVEHSGTLHGGHYVAYVKVRAPLRKDDPRWAFLPRDLKGSKEGLEKEEGSNAVGGTAEAPPGKWYFVSDSCVKEVREDRVLRSQAYLLFYERIW</sequence>
<feature type="region of interest" description="Disordered" evidence="3">
    <location>
        <begin position="279"/>
        <end position="418"/>
    </location>
</feature>
<dbReference type="EC" id="3.4.19.12" evidence="2"/>
<keyword evidence="2" id="KW-0645">Protease</keyword>
<dbReference type="Proteomes" id="UP001233999">
    <property type="component" value="Unassembled WGS sequence"/>
</dbReference>
<reference evidence="5" key="2">
    <citation type="submission" date="2023-05" db="EMBL/GenBank/DDBJ databases">
        <authorList>
            <person name="Fouks B."/>
        </authorList>
    </citation>
    <scope>NUCLEOTIDE SEQUENCE</scope>
    <source>
        <strain evidence="5">Stay&amp;Tobe</strain>
        <tissue evidence="5">Testes</tissue>
    </source>
</reference>
<evidence type="ECO:0000313" key="6">
    <source>
        <dbReference type="Proteomes" id="UP001233999"/>
    </source>
</evidence>
<evidence type="ECO:0000256" key="1">
    <source>
        <dbReference type="ARBA" id="ARBA00009085"/>
    </source>
</evidence>
<dbReference type="GO" id="GO:0005634">
    <property type="term" value="C:nucleus"/>
    <property type="evidence" value="ECO:0007669"/>
    <property type="project" value="TreeGrafter"/>
</dbReference>
<feature type="compositionally biased region" description="Polar residues" evidence="3">
    <location>
        <begin position="304"/>
        <end position="313"/>
    </location>
</feature>
<dbReference type="InterPro" id="IPR001394">
    <property type="entry name" value="Peptidase_C19_UCH"/>
</dbReference>
<dbReference type="InterPro" id="IPR050164">
    <property type="entry name" value="Peptidase_C19"/>
</dbReference>
<organism evidence="5 6">
    <name type="scientific">Diploptera punctata</name>
    <name type="common">Pacific beetle cockroach</name>
    <dbReference type="NCBI Taxonomy" id="6984"/>
    <lineage>
        <taxon>Eukaryota</taxon>
        <taxon>Metazoa</taxon>
        <taxon>Ecdysozoa</taxon>
        <taxon>Arthropoda</taxon>
        <taxon>Hexapoda</taxon>
        <taxon>Insecta</taxon>
        <taxon>Pterygota</taxon>
        <taxon>Neoptera</taxon>
        <taxon>Polyneoptera</taxon>
        <taxon>Dictyoptera</taxon>
        <taxon>Blattodea</taxon>
        <taxon>Blaberoidea</taxon>
        <taxon>Blaberidae</taxon>
        <taxon>Diplopterinae</taxon>
        <taxon>Diploptera</taxon>
    </lineage>
</organism>
<evidence type="ECO:0000259" key="4">
    <source>
        <dbReference type="PROSITE" id="PS50235"/>
    </source>
</evidence>
<name>A0AAD8AJU5_DIPPU</name>
<dbReference type="CDD" id="cd02667">
    <property type="entry name" value="Peptidase_C19K"/>
    <property type="match status" value="1"/>
</dbReference>
<dbReference type="GO" id="GO:0005829">
    <property type="term" value="C:cytosol"/>
    <property type="evidence" value="ECO:0007669"/>
    <property type="project" value="TreeGrafter"/>
</dbReference>
<gene>
    <name evidence="5" type="ORF">L9F63_010077</name>
</gene>
<dbReference type="Gene3D" id="3.90.70.10">
    <property type="entry name" value="Cysteine proteinases"/>
    <property type="match status" value="2"/>
</dbReference>